<keyword evidence="3" id="KW-0249">Electron transport</keyword>
<dbReference type="GO" id="GO:0006952">
    <property type="term" value="P:defense response"/>
    <property type="evidence" value="ECO:0007669"/>
    <property type="project" value="TreeGrafter"/>
</dbReference>
<dbReference type="GO" id="GO:0043020">
    <property type="term" value="C:NADPH oxidase complex"/>
    <property type="evidence" value="ECO:0007669"/>
    <property type="project" value="TreeGrafter"/>
</dbReference>
<dbReference type="Proteomes" id="UP000018144">
    <property type="component" value="Unassembled WGS sequence"/>
</dbReference>
<protein>
    <submittedName>
        <fullName evidence="10">Similar to Superoxide-generating NADPH oxidase heavy chain subunit A acc. no. Q9XYS3</fullName>
    </submittedName>
</protein>
<dbReference type="FunFam" id="3.40.50.80:FF:000029">
    <property type="entry name" value="NADPH oxidase A"/>
    <property type="match status" value="1"/>
</dbReference>
<organism evidence="10 11">
    <name type="scientific">Pyronema omphalodes (strain CBS 100304)</name>
    <name type="common">Pyronema confluens</name>
    <dbReference type="NCBI Taxonomy" id="1076935"/>
    <lineage>
        <taxon>Eukaryota</taxon>
        <taxon>Fungi</taxon>
        <taxon>Dikarya</taxon>
        <taxon>Ascomycota</taxon>
        <taxon>Pezizomycotina</taxon>
        <taxon>Pezizomycetes</taxon>
        <taxon>Pezizales</taxon>
        <taxon>Pyronemataceae</taxon>
        <taxon>Pyronema</taxon>
    </lineage>
</organism>
<dbReference type="STRING" id="1076935.U4L3N3"/>
<proteinExistence type="predicted"/>
<feature type="transmembrane region" description="Helical" evidence="8">
    <location>
        <begin position="101"/>
        <end position="122"/>
    </location>
</feature>
<dbReference type="Pfam" id="PF08030">
    <property type="entry name" value="NAD_binding_6"/>
    <property type="match status" value="1"/>
</dbReference>
<reference evidence="10 11" key="1">
    <citation type="journal article" date="2013" name="PLoS Genet.">
        <title>The genome and development-dependent transcriptomes of Pyronema confluens: a window into fungal evolution.</title>
        <authorList>
            <person name="Traeger S."/>
            <person name="Altegoer F."/>
            <person name="Freitag M."/>
            <person name="Gabaldon T."/>
            <person name="Kempken F."/>
            <person name="Kumar A."/>
            <person name="Marcet-Houben M."/>
            <person name="Poggeler S."/>
            <person name="Stajich J.E."/>
            <person name="Nowrousian M."/>
        </authorList>
    </citation>
    <scope>NUCLEOTIDE SEQUENCE [LARGE SCALE GENOMIC DNA]</scope>
    <source>
        <strain evidence="11">CBS 100304</strain>
        <tissue evidence="10">Vegetative mycelium</tissue>
    </source>
</reference>
<evidence type="ECO:0000259" key="9">
    <source>
        <dbReference type="PROSITE" id="PS51384"/>
    </source>
</evidence>
<dbReference type="OrthoDB" id="167398at2759"/>
<dbReference type="InterPro" id="IPR039261">
    <property type="entry name" value="FNR_nucleotide-bd"/>
</dbReference>
<evidence type="ECO:0000256" key="7">
    <source>
        <dbReference type="ARBA" id="ARBA00023136"/>
    </source>
</evidence>
<feature type="domain" description="FAD-binding FR-type" evidence="9">
    <location>
        <begin position="241"/>
        <end position="362"/>
    </location>
</feature>
<keyword evidence="6" id="KW-0813">Transport</keyword>
<evidence type="ECO:0000256" key="2">
    <source>
        <dbReference type="ARBA" id="ARBA00022692"/>
    </source>
</evidence>
<evidence type="ECO:0000256" key="5">
    <source>
        <dbReference type="ARBA" id="ARBA00023002"/>
    </source>
</evidence>
<dbReference type="GO" id="GO:0042554">
    <property type="term" value="P:superoxide anion generation"/>
    <property type="evidence" value="ECO:0007669"/>
    <property type="project" value="TreeGrafter"/>
</dbReference>
<dbReference type="OMA" id="FTFAKEH"/>
<dbReference type="InterPro" id="IPR013121">
    <property type="entry name" value="Fe_red_NAD-bd_6"/>
</dbReference>
<dbReference type="InterPro" id="IPR013130">
    <property type="entry name" value="Fe3_Rdtase_TM_dom"/>
</dbReference>
<keyword evidence="2 8" id="KW-0812">Transmembrane</keyword>
<dbReference type="SFLD" id="SFLDS00052">
    <property type="entry name" value="Ferric_Reductase_Domain"/>
    <property type="match status" value="1"/>
</dbReference>
<feature type="transmembrane region" description="Helical" evidence="8">
    <location>
        <begin position="56"/>
        <end position="80"/>
    </location>
</feature>
<dbReference type="SUPFAM" id="SSF52343">
    <property type="entry name" value="Ferredoxin reductase-like, C-terminal NADP-linked domain"/>
    <property type="match status" value="1"/>
</dbReference>
<accession>U4L3N3</accession>
<dbReference type="PROSITE" id="PS51384">
    <property type="entry name" value="FAD_FR"/>
    <property type="match status" value="1"/>
</dbReference>
<feature type="transmembrane region" description="Helical" evidence="8">
    <location>
        <begin position="142"/>
        <end position="160"/>
    </location>
</feature>
<keyword evidence="6" id="KW-0406">Ion transport</keyword>
<dbReference type="CDD" id="cd06186">
    <property type="entry name" value="NOX_Duox_like_FAD_NADP"/>
    <property type="match status" value="1"/>
</dbReference>
<dbReference type="Pfam" id="PF08022">
    <property type="entry name" value="FAD_binding_8"/>
    <property type="match status" value="1"/>
</dbReference>
<evidence type="ECO:0000256" key="3">
    <source>
        <dbReference type="ARBA" id="ARBA00022982"/>
    </source>
</evidence>
<dbReference type="Gene3D" id="3.40.50.80">
    <property type="entry name" value="Nucleotide-binding domain of ferredoxin-NADP reductase (FNR) module"/>
    <property type="match status" value="1"/>
</dbReference>
<dbReference type="Pfam" id="PF01794">
    <property type="entry name" value="Ferric_reduct"/>
    <property type="match status" value="1"/>
</dbReference>
<feature type="transmembrane region" description="Helical" evidence="8">
    <location>
        <begin position="172"/>
        <end position="191"/>
    </location>
</feature>
<dbReference type="InterPro" id="IPR013112">
    <property type="entry name" value="FAD-bd_8"/>
</dbReference>
<dbReference type="InterPro" id="IPR017927">
    <property type="entry name" value="FAD-bd_FR_type"/>
</dbReference>
<evidence type="ECO:0000256" key="8">
    <source>
        <dbReference type="SAM" id="Phobius"/>
    </source>
</evidence>
<dbReference type="PANTHER" id="PTHR11972:SF39">
    <property type="entry name" value="FAD-BINDING FR-TYPE DOMAIN-CONTAINING PROTEIN"/>
    <property type="match status" value="1"/>
</dbReference>
<evidence type="ECO:0000313" key="10">
    <source>
        <dbReference type="EMBL" id="CCX04665.1"/>
    </source>
</evidence>
<dbReference type="EMBL" id="HF935213">
    <property type="protein sequence ID" value="CCX04665.1"/>
    <property type="molecule type" value="Genomic_DNA"/>
</dbReference>
<feature type="transmembrane region" description="Helical" evidence="8">
    <location>
        <begin position="17"/>
        <end position="36"/>
    </location>
</feature>
<dbReference type="SFLD" id="SFLDG01168">
    <property type="entry name" value="Ferric_reductase_subgroup_(FRE"/>
    <property type="match status" value="1"/>
</dbReference>
<keyword evidence="5" id="KW-0560">Oxidoreductase</keyword>
<sequence length="546" mass="62844">MSDGESFWKRELTGRKLAFWIFWWGIHWGLFAYGWYSQITNARLAGLNTLLYSVWLSRGAGLVLAFDGGLILLPMCRNLLRFLRPKITIIPLDESQWLHRQTAYAMLLFTIIHTTAHYVNFFNVEKTQIRPTTALNIHYRDAGGITGHIMLLCMVLMFTTAHSKIRHQCFEAFWYTHHLFIIFMLGFYTHATGCFVRDDALPHSPFAGKEFWGHCIGYQAWRITIVPGIIYMFERLYRELRARKETEITKVVRHPYNAMEIQFKKPSMSYKSGQWLFLQVPAISAYQWHPFTITSCPSDPYISVHIRQVGDFTKALAEVLGINNDDAYKGMDPMGVYEVAVQNGMTLPKLRIDGPYGAPAEDVFNNEIAVLVGTGIGVTPWASILKNIWHRRNSAGRTPMRLRRVEFIWVCRDMSSFEWFQTLLQSLERQQNGHGGDFLRIHTYLTQKLDIDTAQNIVLNSVGQEVDPLTQLRTGTQFGRPDFEKLFTALREGILNQTYIGGLDASLRTNVGVYFCGPSAAARNIKKSCKKVSTDEVRFSFWKEHF</sequence>
<feature type="transmembrane region" description="Helical" evidence="8">
    <location>
        <begin position="211"/>
        <end position="233"/>
    </location>
</feature>
<keyword evidence="4 8" id="KW-1133">Transmembrane helix</keyword>
<dbReference type="PANTHER" id="PTHR11972">
    <property type="entry name" value="NADPH OXIDASE"/>
    <property type="match status" value="1"/>
</dbReference>
<dbReference type="InterPro" id="IPR017938">
    <property type="entry name" value="Riboflavin_synthase-like_b-brl"/>
</dbReference>
<dbReference type="eggNOG" id="KOG0039">
    <property type="taxonomic scope" value="Eukaryota"/>
</dbReference>
<name>U4L3N3_PYROM</name>
<evidence type="ECO:0000256" key="6">
    <source>
        <dbReference type="ARBA" id="ARBA00023065"/>
    </source>
</evidence>
<dbReference type="SUPFAM" id="SSF63380">
    <property type="entry name" value="Riboflavin synthase domain-like"/>
    <property type="match status" value="1"/>
</dbReference>
<gene>
    <name evidence="10" type="ORF">PCON_03267</name>
</gene>
<comment type="subcellular location">
    <subcellularLocation>
        <location evidence="1">Membrane</location>
        <topology evidence="1">Multi-pass membrane protein</topology>
    </subcellularLocation>
</comment>
<dbReference type="AlphaFoldDB" id="U4L3N3"/>
<dbReference type="GO" id="GO:0016175">
    <property type="term" value="F:superoxide-generating NAD(P)H oxidase activity"/>
    <property type="evidence" value="ECO:0007669"/>
    <property type="project" value="TreeGrafter"/>
</dbReference>
<dbReference type="GO" id="GO:0006811">
    <property type="term" value="P:monoatomic ion transport"/>
    <property type="evidence" value="ECO:0007669"/>
    <property type="project" value="UniProtKB-KW"/>
</dbReference>
<keyword evidence="11" id="KW-1185">Reference proteome</keyword>
<dbReference type="InterPro" id="IPR050369">
    <property type="entry name" value="RBOH/FRE"/>
</dbReference>
<dbReference type="Gene3D" id="2.40.30.10">
    <property type="entry name" value="Translation factors"/>
    <property type="match status" value="1"/>
</dbReference>
<evidence type="ECO:0000256" key="1">
    <source>
        <dbReference type="ARBA" id="ARBA00004141"/>
    </source>
</evidence>
<keyword evidence="7 8" id="KW-0472">Membrane</keyword>
<dbReference type="FunFam" id="2.40.30.10:FF:000091">
    <property type="entry name" value="NADPH oxidase (NoxA), putative"/>
    <property type="match status" value="1"/>
</dbReference>
<evidence type="ECO:0000313" key="11">
    <source>
        <dbReference type="Proteomes" id="UP000018144"/>
    </source>
</evidence>
<evidence type="ECO:0000256" key="4">
    <source>
        <dbReference type="ARBA" id="ARBA00022989"/>
    </source>
</evidence>
<dbReference type="SFLD" id="SFLDG01169">
    <property type="entry name" value="NADPH_oxidase_subgroup_(NOX)"/>
    <property type="match status" value="1"/>
</dbReference>